<comment type="caution">
    <text evidence="1">The sequence shown here is derived from an EMBL/GenBank/DDBJ whole genome shotgun (WGS) entry which is preliminary data.</text>
</comment>
<name>A0ACB5SI23_9PEZI</name>
<evidence type="ECO:0000313" key="1">
    <source>
        <dbReference type="EMBL" id="GME41557.1"/>
    </source>
</evidence>
<organism evidence="1 2">
    <name type="scientific">Neofusicoccum parvum</name>
    <dbReference type="NCBI Taxonomy" id="310453"/>
    <lineage>
        <taxon>Eukaryota</taxon>
        <taxon>Fungi</taxon>
        <taxon>Dikarya</taxon>
        <taxon>Ascomycota</taxon>
        <taxon>Pezizomycotina</taxon>
        <taxon>Dothideomycetes</taxon>
        <taxon>Dothideomycetes incertae sedis</taxon>
        <taxon>Botryosphaeriales</taxon>
        <taxon>Botryosphaeriaceae</taxon>
        <taxon>Neofusicoccum</taxon>
    </lineage>
</organism>
<evidence type="ECO:0000313" key="2">
    <source>
        <dbReference type="Proteomes" id="UP001165186"/>
    </source>
</evidence>
<keyword evidence="2" id="KW-1185">Reference proteome</keyword>
<dbReference type="EMBL" id="BSXG01000098">
    <property type="protein sequence ID" value="GME41557.1"/>
    <property type="molecule type" value="Genomic_DNA"/>
</dbReference>
<gene>
    <name evidence="1" type="primary">g4446</name>
    <name evidence="1" type="ORF">NpPPO83_00004446</name>
</gene>
<protein>
    <submittedName>
        <fullName evidence="1">Uncharacterized protein</fullName>
    </submittedName>
</protein>
<proteinExistence type="predicted"/>
<sequence>MRLSNLSLFSGLAASATFDTTLAAADFSEESPAPVQNANHVFNAIHSSMRQWGSSLNHNGMSFFLASVPEGTQFYHGRSSNESSWRGAKPK</sequence>
<accession>A0ACB5SI23</accession>
<dbReference type="Proteomes" id="UP001165186">
    <property type="component" value="Unassembled WGS sequence"/>
</dbReference>
<reference evidence="1" key="1">
    <citation type="submission" date="2024-09" db="EMBL/GenBank/DDBJ databases">
        <title>Draft Genome Sequences of Neofusicoccum parvum.</title>
        <authorList>
            <person name="Ashida A."/>
            <person name="Camagna M."/>
            <person name="Tanaka A."/>
            <person name="Takemoto D."/>
        </authorList>
    </citation>
    <scope>NUCLEOTIDE SEQUENCE</scope>
    <source>
        <strain evidence="1">PPO83</strain>
    </source>
</reference>